<evidence type="ECO:0000259" key="1">
    <source>
        <dbReference type="Pfam" id="PF01408"/>
    </source>
</evidence>
<evidence type="ECO:0000259" key="2">
    <source>
        <dbReference type="Pfam" id="PF22725"/>
    </source>
</evidence>
<dbReference type="PANTHER" id="PTHR43377:SF1">
    <property type="entry name" value="BILIVERDIN REDUCTASE A"/>
    <property type="match status" value="1"/>
</dbReference>
<dbReference type="Proteomes" id="UP001139011">
    <property type="component" value="Unassembled WGS sequence"/>
</dbReference>
<dbReference type="AlphaFoldDB" id="A0A9X1XEQ2"/>
<dbReference type="InterPro" id="IPR036291">
    <property type="entry name" value="NAD(P)-bd_dom_sf"/>
</dbReference>
<keyword evidence="4" id="KW-1185">Reference proteome</keyword>
<dbReference type="GO" id="GO:0000166">
    <property type="term" value="F:nucleotide binding"/>
    <property type="evidence" value="ECO:0007669"/>
    <property type="project" value="InterPro"/>
</dbReference>
<feature type="domain" description="GFO/IDH/MocA-like oxidoreductase" evidence="2">
    <location>
        <begin position="134"/>
        <end position="253"/>
    </location>
</feature>
<dbReference type="InterPro" id="IPR000683">
    <property type="entry name" value="Gfo/Idh/MocA-like_OxRdtase_N"/>
</dbReference>
<organism evidence="3 4">
    <name type="scientific">Fictibacillus marinisediminis</name>
    <dbReference type="NCBI Taxonomy" id="2878389"/>
    <lineage>
        <taxon>Bacteria</taxon>
        <taxon>Bacillati</taxon>
        <taxon>Bacillota</taxon>
        <taxon>Bacilli</taxon>
        <taxon>Bacillales</taxon>
        <taxon>Fictibacillaceae</taxon>
        <taxon>Fictibacillus</taxon>
    </lineage>
</organism>
<evidence type="ECO:0000313" key="4">
    <source>
        <dbReference type="Proteomes" id="UP001139011"/>
    </source>
</evidence>
<dbReference type="EMBL" id="JAIWJX010000004">
    <property type="protein sequence ID" value="MCK6259444.1"/>
    <property type="molecule type" value="Genomic_DNA"/>
</dbReference>
<dbReference type="PANTHER" id="PTHR43377">
    <property type="entry name" value="BILIVERDIN REDUCTASE A"/>
    <property type="match status" value="1"/>
</dbReference>
<dbReference type="InterPro" id="IPR055170">
    <property type="entry name" value="GFO_IDH_MocA-like_dom"/>
</dbReference>
<proteinExistence type="predicted"/>
<dbReference type="Pfam" id="PF01408">
    <property type="entry name" value="GFO_IDH_MocA"/>
    <property type="match status" value="1"/>
</dbReference>
<dbReference type="RefSeq" id="WP_248254813.1">
    <property type="nucleotide sequence ID" value="NZ_JAIWJX010000004.1"/>
</dbReference>
<dbReference type="Gene3D" id="3.40.50.720">
    <property type="entry name" value="NAD(P)-binding Rossmann-like Domain"/>
    <property type="match status" value="1"/>
</dbReference>
<evidence type="ECO:0000313" key="3">
    <source>
        <dbReference type="EMBL" id="MCK6259444.1"/>
    </source>
</evidence>
<gene>
    <name evidence="3" type="ORF">LCY76_23005</name>
</gene>
<dbReference type="Pfam" id="PF22725">
    <property type="entry name" value="GFO_IDH_MocA_C3"/>
    <property type="match status" value="1"/>
</dbReference>
<sequence length="320" mass="36144">MINKLRVGIIGCGKITQVRHLPEYLEREEVEVVGLCDENLERASALASTYNIPFVTNQADDIIYHPDIQAVSVCTPNKFHAEQSIKALKQNKHVLVEKPVATSIQELNEMYGAALENDKLLIVGHNQRFDPVHLKAKKMITEGSIGNILQFTSNYQHPGPKYWSLDGDHSWFFNQQLSSFGVVGDLGIHKVDLMQWILEDVFSEWKVFKNAVLDDRAVISLKTQSGVVGSINVSWNNPLQDHRTVIYGDKGIMTFGEEFHILKVEKFDGEIIEVKIEPILRRDGKPSSCVIDHFLDCILYGISQVVNPRHVINSLEIITS</sequence>
<reference evidence="3" key="1">
    <citation type="submission" date="2021-09" db="EMBL/GenBank/DDBJ databases">
        <title>Genome analysis of Fictibacillus sp. KIGAM418 isolated from marine sediment.</title>
        <authorList>
            <person name="Seo M.-J."/>
            <person name="Cho E.-S."/>
            <person name="Hwang C.Y."/>
        </authorList>
    </citation>
    <scope>NUCLEOTIDE SEQUENCE</scope>
    <source>
        <strain evidence="3">KIGAM418</strain>
    </source>
</reference>
<accession>A0A9X1XEQ2</accession>
<dbReference type="InterPro" id="IPR051450">
    <property type="entry name" value="Gfo/Idh/MocA_Oxidoreductases"/>
</dbReference>
<dbReference type="Gene3D" id="3.30.360.10">
    <property type="entry name" value="Dihydrodipicolinate Reductase, domain 2"/>
    <property type="match status" value="1"/>
</dbReference>
<feature type="domain" description="Gfo/Idh/MocA-like oxidoreductase N-terminal" evidence="1">
    <location>
        <begin position="5"/>
        <end position="125"/>
    </location>
</feature>
<dbReference type="SUPFAM" id="SSF51735">
    <property type="entry name" value="NAD(P)-binding Rossmann-fold domains"/>
    <property type="match status" value="1"/>
</dbReference>
<comment type="caution">
    <text evidence="3">The sequence shown here is derived from an EMBL/GenBank/DDBJ whole genome shotgun (WGS) entry which is preliminary data.</text>
</comment>
<protein>
    <submittedName>
        <fullName evidence="3">Gfo/Idh/MocA family oxidoreductase</fullName>
    </submittedName>
</protein>
<name>A0A9X1XEQ2_9BACL</name>
<dbReference type="SUPFAM" id="SSF55347">
    <property type="entry name" value="Glyceraldehyde-3-phosphate dehydrogenase-like, C-terminal domain"/>
    <property type="match status" value="1"/>
</dbReference>